<accession>A0A2T7FUZ5</accession>
<gene>
    <name evidence="2" type="ORF">DC363_11785</name>
</gene>
<keyword evidence="3" id="KW-1185">Reference proteome</keyword>
<name>A0A2T7FUZ5_9RHOB</name>
<dbReference type="RefSeq" id="WP_108641363.1">
    <property type="nucleotide sequence ID" value="NZ_QCYG01000007.1"/>
</dbReference>
<dbReference type="Gene3D" id="3.30.450.40">
    <property type="match status" value="1"/>
</dbReference>
<evidence type="ECO:0000313" key="2">
    <source>
        <dbReference type="EMBL" id="PVA05993.1"/>
    </source>
</evidence>
<evidence type="ECO:0000313" key="3">
    <source>
        <dbReference type="Proteomes" id="UP000244817"/>
    </source>
</evidence>
<organism evidence="2 3">
    <name type="scientific">Thalassorhabdomicrobium marinisediminis</name>
    <dbReference type="NCBI Taxonomy" id="2170577"/>
    <lineage>
        <taxon>Bacteria</taxon>
        <taxon>Pseudomonadati</taxon>
        <taxon>Pseudomonadota</taxon>
        <taxon>Alphaproteobacteria</taxon>
        <taxon>Rhodobacterales</taxon>
        <taxon>Paracoccaceae</taxon>
        <taxon>Thalassorhabdomicrobium</taxon>
    </lineage>
</organism>
<feature type="domain" description="GAF" evidence="1">
    <location>
        <begin position="15"/>
        <end position="147"/>
    </location>
</feature>
<dbReference type="EMBL" id="QCYG01000007">
    <property type="protein sequence ID" value="PVA05993.1"/>
    <property type="molecule type" value="Genomic_DNA"/>
</dbReference>
<dbReference type="OrthoDB" id="7066078at2"/>
<dbReference type="SUPFAM" id="SSF55781">
    <property type="entry name" value="GAF domain-like"/>
    <property type="match status" value="1"/>
</dbReference>
<dbReference type="InterPro" id="IPR029016">
    <property type="entry name" value="GAF-like_dom_sf"/>
</dbReference>
<reference evidence="2 3" key="1">
    <citation type="submission" date="2018-04" db="EMBL/GenBank/DDBJ databases">
        <title>Pelagivirga bohaiensis gen. nov., sp. nov., a bacterium isolated from the Bohai Sea.</title>
        <authorList>
            <person name="Ji X."/>
        </authorList>
    </citation>
    <scope>NUCLEOTIDE SEQUENCE [LARGE SCALE GENOMIC DNA]</scope>
    <source>
        <strain evidence="2 3">BH-SD16</strain>
    </source>
</reference>
<dbReference type="Pfam" id="PF13185">
    <property type="entry name" value="GAF_2"/>
    <property type="match status" value="1"/>
</dbReference>
<proteinExistence type="predicted"/>
<protein>
    <submittedName>
        <fullName evidence="2">GAF domain-containing protein</fullName>
    </submittedName>
</protein>
<dbReference type="AlphaFoldDB" id="A0A2T7FUZ5"/>
<evidence type="ECO:0000259" key="1">
    <source>
        <dbReference type="Pfam" id="PF13185"/>
    </source>
</evidence>
<dbReference type="Proteomes" id="UP000244817">
    <property type="component" value="Unassembled WGS sequence"/>
</dbReference>
<dbReference type="InterPro" id="IPR003018">
    <property type="entry name" value="GAF"/>
</dbReference>
<comment type="caution">
    <text evidence="2">The sequence shown here is derived from an EMBL/GenBank/DDBJ whole genome shotgun (WGS) entry which is preliminary data.</text>
</comment>
<sequence length="163" mass="17631">MTTPLSQFNADLSAASTADAAQAALHRLADTLIGAKLFTVMTVDMETELASRSYTSDPESYPTSGTKPITRNSWFNHVHDEHKMFVANTLADIADVFPDHELIGSLGCGSVINLPVVHKGELIATVNMLDAEQHYTPERQQIALEQLTLPALATLLTVAQLEG</sequence>